<keyword evidence="2" id="KW-1185">Reference proteome</keyword>
<name>A0ACD3AEA1_9AGAR</name>
<proteinExistence type="predicted"/>
<gene>
    <name evidence="1" type="ORF">BDN72DRAFT_902251</name>
</gene>
<accession>A0ACD3AEA1</accession>
<organism evidence="1 2">
    <name type="scientific">Pluteus cervinus</name>
    <dbReference type="NCBI Taxonomy" id="181527"/>
    <lineage>
        <taxon>Eukaryota</taxon>
        <taxon>Fungi</taxon>
        <taxon>Dikarya</taxon>
        <taxon>Basidiomycota</taxon>
        <taxon>Agaricomycotina</taxon>
        <taxon>Agaricomycetes</taxon>
        <taxon>Agaricomycetidae</taxon>
        <taxon>Agaricales</taxon>
        <taxon>Pluteineae</taxon>
        <taxon>Pluteaceae</taxon>
        <taxon>Pluteus</taxon>
    </lineage>
</organism>
<dbReference type="EMBL" id="ML208513">
    <property type="protein sequence ID" value="TFK63634.1"/>
    <property type="molecule type" value="Genomic_DNA"/>
</dbReference>
<sequence length="585" mass="65706">MTHQLIHEVLPPEVLSLAFSLLDPLEPSNQGIPITLSLVCKGWRSVVLDTSYLWTCIRIQGKECLITKDTVAAVHSWFKKARDRPCHLFLGFPLRLAVKLDQGVLETIVFDLVQPVAARLGALVLCVPAKYLRSLAKLSPFHFPRLQTFAIRFPIDDSTRLSDFLSISTNAFSQSGTLRELELQHPTTLGILEKPAGVGHGNQSNLTKFQYTKLTSLTLLDSRLPLSSCVNIFHLATNLRHCEFLIYTPTNNGIIASAIQATAGPGVPGTSGNDLRPRRRYTHPNLQSLKLEGSSGPITPFFQLLSTDLPKLEDLRIGASSGATLWEWETLIPALTDYQKRHPFGLGEPHIFTQKMTQTDFLHATETERGLGRFEVKNIRLGSLERMNSLVDFLRINEGIETLLLEACALFKDEFLQQLIVPQLLTLAERLNDSRILLPNLKNLYIKDAQDAYHVRWPGGELVLSLLQSRWDIGPTNRLEGVSTPDVTGVKVNGVRDSEGRPTYTKPTTTSKLARLRKVTIPEDYIRDPISVLERIPDLVRLKEEGLILSLPVLDEIGPQWEGEKEERQKCTRSWNEKVDWIDAD</sequence>
<evidence type="ECO:0000313" key="1">
    <source>
        <dbReference type="EMBL" id="TFK63634.1"/>
    </source>
</evidence>
<dbReference type="Proteomes" id="UP000308600">
    <property type="component" value="Unassembled WGS sequence"/>
</dbReference>
<reference evidence="1 2" key="1">
    <citation type="journal article" date="2019" name="Nat. Ecol. Evol.">
        <title>Megaphylogeny resolves global patterns of mushroom evolution.</title>
        <authorList>
            <person name="Varga T."/>
            <person name="Krizsan K."/>
            <person name="Foldi C."/>
            <person name="Dima B."/>
            <person name="Sanchez-Garcia M."/>
            <person name="Sanchez-Ramirez S."/>
            <person name="Szollosi G.J."/>
            <person name="Szarkandi J.G."/>
            <person name="Papp V."/>
            <person name="Albert L."/>
            <person name="Andreopoulos W."/>
            <person name="Angelini C."/>
            <person name="Antonin V."/>
            <person name="Barry K.W."/>
            <person name="Bougher N.L."/>
            <person name="Buchanan P."/>
            <person name="Buyck B."/>
            <person name="Bense V."/>
            <person name="Catcheside P."/>
            <person name="Chovatia M."/>
            <person name="Cooper J."/>
            <person name="Damon W."/>
            <person name="Desjardin D."/>
            <person name="Finy P."/>
            <person name="Geml J."/>
            <person name="Haridas S."/>
            <person name="Hughes K."/>
            <person name="Justo A."/>
            <person name="Karasinski D."/>
            <person name="Kautmanova I."/>
            <person name="Kiss B."/>
            <person name="Kocsube S."/>
            <person name="Kotiranta H."/>
            <person name="LaButti K.M."/>
            <person name="Lechner B.E."/>
            <person name="Liimatainen K."/>
            <person name="Lipzen A."/>
            <person name="Lukacs Z."/>
            <person name="Mihaltcheva S."/>
            <person name="Morgado L.N."/>
            <person name="Niskanen T."/>
            <person name="Noordeloos M.E."/>
            <person name="Ohm R.A."/>
            <person name="Ortiz-Santana B."/>
            <person name="Ovrebo C."/>
            <person name="Racz N."/>
            <person name="Riley R."/>
            <person name="Savchenko A."/>
            <person name="Shiryaev A."/>
            <person name="Soop K."/>
            <person name="Spirin V."/>
            <person name="Szebenyi C."/>
            <person name="Tomsovsky M."/>
            <person name="Tulloss R.E."/>
            <person name="Uehling J."/>
            <person name="Grigoriev I.V."/>
            <person name="Vagvolgyi C."/>
            <person name="Papp T."/>
            <person name="Martin F.M."/>
            <person name="Miettinen O."/>
            <person name="Hibbett D.S."/>
            <person name="Nagy L.G."/>
        </authorList>
    </citation>
    <scope>NUCLEOTIDE SEQUENCE [LARGE SCALE GENOMIC DNA]</scope>
    <source>
        <strain evidence="1 2">NL-1719</strain>
    </source>
</reference>
<evidence type="ECO:0000313" key="2">
    <source>
        <dbReference type="Proteomes" id="UP000308600"/>
    </source>
</evidence>
<protein>
    <submittedName>
        <fullName evidence="1">Uncharacterized protein</fullName>
    </submittedName>
</protein>